<evidence type="ECO:0000259" key="12">
    <source>
        <dbReference type="Pfam" id="PF02866"/>
    </source>
</evidence>
<reference evidence="14 16" key="2">
    <citation type="submission" date="2022-03" db="EMBL/GenBank/DDBJ databases">
        <title>Metagenome-assembled genomes from swine fecal metagenomes.</title>
        <authorList>
            <person name="Holman D.B."/>
            <person name="Kommadath A."/>
        </authorList>
    </citation>
    <scope>NUCLEOTIDE SEQUENCE [LARGE SCALE GENOMIC DNA]</scope>
    <source>
        <strain evidence="14">SUG147</strain>
    </source>
</reference>
<dbReference type="STRING" id="1263015.BN580_00722"/>
<evidence type="ECO:0000256" key="9">
    <source>
        <dbReference type="PIRSR" id="PIRSR000102-2"/>
    </source>
</evidence>
<evidence type="ECO:0000256" key="1">
    <source>
        <dbReference type="ARBA" id="ARBA00004843"/>
    </source>
</evidence>
<feature type="domain" description="Lactate/malate dehydrogenase N-terminal" evidence="11">
    <location>
        <begin position="4"/>
        <end position="141"/>
    </location>
</feature>
<protein>
    <recommendedName>
        <fullName evidence="3 7">L-lactate dehydrogenase</fullName>
        <shortName evidence="7">L-LDH</shortName>
        <ecNumber evidence="3 7">1.1.1.27</ecNumber>
    </recommendedName>
</protein>
<organism evidence="13 15">
    <name type="scientific">Candidatus Colimorpha enterica</name>
    <dbReference type="NCBI Taxonomy" id="3083063"/>
    <lineage>
        <taxon>Bacteria</taxon>
        <taxon>Pseudomonadati</taxon>
        <taxon>Bacteroidota</taxon>
        <taxon>Bacteroidia</taxon>
        <taxon>Bacteroidales</taxon>
        <taxon>Candidatus Colimorpha</taxon>
    </lineage>
</organism>
<comment type="pathway">
    <text evidence="1 7">Fermentation; pyruvate fermentation to lactate; (S)-lactate from pyruvate: step 1/1.</text>
</comment>
<evidence type="ECO:0000256" key="10">
    <source>
        <dbReference type="PIRSR" id="PIRSR000102-3"/>
    </source>
</evidence>
<comment type="activity regulation">
    <text evidence="7">Allosterically activated by fructose 1,6-bisphosphate (FBP).</text>
</comment>
<feature type="binding site" evidence="7">
    <location>
        <position position="64"/>
    </location>
    <ligand>
        <name>NAD(+)</name>
        <dbReference type="ChEBI" id="CHEBI:57540"/>
    </ligand>
</feature>
<reference evidence="13" key="1">
    <citation type="submission" date="2012-11" db="EMBL/GenBank/DDBJ databases">
        <title>Dependencies among metagenomic species, viruses, plasmids and units of genetic variation.</title>
        <authorList>
            <person name="Nielsen H.B."/>
            <person name="Almeida M."/>
            <person name="Juncker A.S."/>
            <person name="Rasmussen S."/>
            <person name="Li J."/>
            <person name="Sunagawa S."/>
            <person name="Plichta D."/>
            <person name="Gautier L."/>
            <person name="Le Chatelier E."/>
            <person name="Peletier E."/>
            <person name="Bonde I."/>
            <person name="Nielsen T."/>
            <person name="Manichanh C."/>
            <person name="Arumugam M."/>
            <person name="Batto J."/>
            <person name="Santos M.B.Q.D."/>
            <person name="Blom N."/>
            <person name="Borruel N."/>
            <person name="Burgdorf K.S."/>
            <person name="Boumezbeur F."/>
            <person name="Casellas F."/>
            <person name="Dore J."/>
            <person name="Guarner F."/>
            <person name="Hansen T."/>
            <person name="Hildebrand F."/>
            <person name="Kaas R.S."/>
            <person name="Kennedy S."/>
            <person name="Kristiansen K."/>
            <person name="Kultima J.R."/>
            <person name="Leonard P."/>
            <person name="Levenez F."/>
            <person name="Lund O."/>
            <person name="Moumen B."/>
            <person name="Le Paslier D."/>
            <person name="Pons N."/>
            <person name="Pedersen O."/>
            <person name="Prifti E."/>
            <person name="Qin J."/>
            <person name="Raes J."/>
            <person name="Tap J."/>
            <person name="Tims S."/>
            <person name="Ussery D.W."/>
            <person name="Yamada T."/>
            <person name="MetaHit consortium"/>
            <person name="Renault P."/>
            <person name="Sicheritz-Ponten T."/>
            <person name="Bork P."/>
            <person name="Wang J."/>
            <person name="Brunak S."/>
            <person name="Ehrlich S.D."/>
        </authorList>
    </citation>
    <scope>NUCLEOTIDE SEQUENCE [LARGE SCALE GENOMIC DNA]</scope>
</reference>
<feature type="binding site" evidence="9">
    <location>
        <position position="81"/>
    </location>
    <ligand>
        <name>substrate</name>
    </ligand>
</feature>
<dbReference type="Gene3D" id="3.90.110.10">
    <property type="entry name" value="Lactate dehydrogenase/glycoside hydrolase, family 4, C-terminal"/>
    <property type="match status" value="1"/>
</dbReference>
<evidence type="ECO:0000256" key="5">
    <source>
        <dbReference type="ARBA" id="ARBA00023027"/>
    </source>
</evidence>
<feature type="binding site" evidence="9">
    <location>
        <position position="150"/>
    </location>
    <ligand>
        <name>substrate</name>
    </ligand>
</feature>
<feature type="binding site" evidence="9">
    <location>
        <position position="119"/>
    </location>
    <ligand>
        <name>substrate</name>
    </ligand>
</feature>
<feature type="binding site" evidence="7">
    <location>
        <position position="231"/>
    </location>
    <ligand>
        <name>substrate</name>
    </ligand>
</feature>
<feature type="binding site" evidence="7">
    <location>
        <begin position="147"/>
        <end position="150"/>
    </location>
    <ligand>
        <name>substrate</name>
    </ligand>
</feature>
<dbReference type="SUPFAM" id="SSF51735">
    <property type="entry name" value="NAD(P)-binding Rossmann-fold domains"/>
    <property type="match status" value="1"/>
</dbReference>
<dbReference type="PRINTS" id="PR00086">
    <property type="entry name" value="LLDHDRGNASE"/>
</dbReference>
<keyword evidence="7" id="KW-0963">Cytoplasm</keyword>
<dbReference type="EMBL" id="CBFW010000029">
    <property type="protein sequence ID" value="CDC70398.1"/>
    <property type="molecule type" value="Genomic_DNA"/>
</dbReference>
<dbReference type="InterPro" id="IPR015955">
    <property type="entry name" value="Lactate_DH/Glyco_Ohase_4_C"/>
</dbReference>
<comment type="catalytic activity">
    <reaction evidence="6 7">
        <text>(S)-lactate + NAD(+) = pyruvate + NADH + H(+)</text>
        <dbReference type="Rhea" id="RHEA:23444"/>
        <dbReference type="ChEBI" id="CHEBI:15361"/>
        <dbReference type="ChEBI" id="CHEBI:15378"/>
        <dbReference type="ChEBI" id="CHEBI:16651"/>
        <dbReference type="ChEBI" id="CHEBI:57540"/>
        <dbReference type="ChEBI" id="CHEBI:57945"/>
        <dbReference type="EC" id="1.1.1.27"/>
    </reaction>
</comment>
<feature type="binding site" evidence="7">
    <location>
        <position position="13"/>
    </location>
    <ligand>
        <name>NAD(+)</name>
        <dbReference type="ChEBI" id="CHEBI:57540"/>
    </ligand>
</feature>
<name>R6TAG9_9BACT</name>
<comment type="caution">
    <text evidence="13">The sequence shown here is derived from an EMBL/GenBank/DDBJ whole genome shotgun (WGS) entry which is preliminary data.</text>
</comment>
<feature type="binding site" evidence="7 9">
    <location>
        <position position="87"/>
    </location>
    <ligand>
        <name>substrate</name>
    </ligand>
</feature>
<dbReference type="Pfam" id="PF00056">
    <property type="entry name" value="Ldh_1_N"/>
    <property type="match status" value="1"/>
</dbReference>
<feature type="binding site" evidence="7">
    <location>
        <position position="167"/>
    </location>
    <ligand>
        <name>beta-D-fructose 1,6-bisphosphate</name>
        <dbReference type="ChEBI" id="CHEBI:32966"/>
        <note>allosteric activator</note>
    </ligand>
</feature>
<dbReference type="AlphaFoldDB" id="R6TAG9"/>
<evidence type="ECO:0000256" key="7">
    <source>
        <dbReference type="HAMAP-Rule" id="MF_00488"/>
    </source>
</evidence>
<evidence type="ECO:0000313" key="15">
    <source>
        <dbReference type="Proteomes" id="UP000017938"/>
    </source>
</evidence>
<evidence type="ECO:0000313" key="14">
    <source>
        <dbReference type="EMBL" id="MCI5755809.1"/>
    </source>
</evidence>
<dbReference type="Pfam" id="PF02866">
    <property type="entry name" value="Ldh_1_C"/>
    <property type="match status" value="1"/>
</dbReference>
<evidence type="ECO:0000259" key="11">
    <source>
        <dbReference type="Pfam" id="PF00056"/>
    </source>
</evidence>
<keyword evidence="5 7" id="KW-0520">NAD</keyword>
<dbReference type="PANTHER" id="PTHR43128">
    <property type="entry name" value="L-2-HYDROXYCARBOXYLATE DEHYDROGENASE (NAD(P)(+))"/>
    <property type="match status" value="1"/>
</dbReference>
<dbReference type="InterPro" id="IPR001236">
    <property type="entry name" value="Lactate/malate_DH_N"/>
</dbReference>
<evidence type="ECO:0000313" key="16">
    <source>
        <dbReference type="Proteomes" id="UP001139365"/>
    </source>
</evidence>
<evidence type="ECO:0000256" key="4">
    <source>
        <dbReference type="ARBA" id="ARBA00023002"/>
    </source>
</evidence>
<keyword evidence="4 7" id="KW-0560">Oxidoreductase</keyword>
<feature type="binding site" evidence="7 10">
    <location>
        <position position="34"/>
    </location>
    <ligand>
        <name>NAD(+)</name>
        <dbReference type="ChEBI" id="CHEBI:57540"/>
    </ligand>
</feature>
<dbReference type="InterPro" id="IPR001557">
    <property type="entry name" value="L-lactate/malate_DH"/>
</dbReference>
<evidence type="ECO:0000256" key="3">
    <source>
        <dbReference type="ARBA" id="ARBA00012967"/>
    </source>
</evidence>
<feature type="binding site" evidence="7">
    <location>
        <position position="100"/>
    </location>
    <ligand>
        <name>NAD(+)</name>
        <dbReference type="ChEBI" id="CHEBI:57540"/>
    </ligand>
</feature>
<feature type="binding site" evidence="7">
    <location>
        <position position="142"/>
    </location>
    <ligand>
        <name>NAD(+)</name>
        <dbReference type="ChEBI" id="CHEBI:57540"/>
    </ligand>
</feature>
<dbReference type="GO" id="GO:0004459">
    <property type="term" value="F:L-lactate dehydrogenase (NAD+) activity"/>
    <property type="evidence" value="ECO:0007669"/>
    <property type="project" value="UniProtKB-UniRule"/>
</dbReference>
<comment type="function">
    <text evidence="7">Catalyzes the conversion of lactate to pyruvate.</text>
</comment>
<dbReference type="HAMAP" id="MF_00488">
    <property type="entry name" value="Lactate_dehydrog"/>
    <property type="match status" value="1"/>
</dbReference>
<dbReference type="InterPro" id="IPR022383">
    <property type="entry name" value="Lactate/malate_DH_C"/>
</dbReference>
<gene>
    <name evidence="7" type="primary">ldh</name>
    <name evidence="13" type="ORF">BN580_00722</name>
    <name evidence="14" type="ORF">MR241_05890</name>
</gene>
<dbReference type="GO" id="GO:0006089">
    <property type="term" value="P:lactate metabolic process"/>
    <property type="evidence" value="ECO:0007669"/>
    <property type="project" value="TreeGrafter"/>
</dbReference>
<comment type="similarity">
    <text evidence="2 7">Belongs to the LDH/MDH superfamily. LDH family.</text>
</comment>
<dbReference type="PROSITE" id="PS00064">
    <property type="entry name" value="L_LDH"/>
    <property type="match status" value="1"/>
</dbReference>
<dbReference type="InterPro" id="IPR018177">
    <property type="entry name" value="L-lactate_DH_AS"/>
</dbReference>
<evidence type="ECO:0000313" key="13">
    <source>
        <dbReference type="EMBL" id="CDC70398.1"/>
    </source>
</evidence>
<feature type="domain" description="Lactate/malate dehydrogenase C-terminal" evidence="12">
    <location>
        <begin position="144"/>
        <end position="310"/>
    </location>
</feature>
<evidence type="ECO:0000256" key="2">
    <source>
        <dbReference type="ARBA" id="ARBA00006054"/>
    </source>
</evidence>
<dbReference type="PIRSF" id="PIRSF000102">
    <property type="entry name" value="Lac_mal_DH"/>
    <property type="match status" value="1"/>
</dbReference>
<dbReference type="Proteomes" id="UP001139365">
    <property type="component" value="Unassembled WGS sequence"/>
</dbReference>
<feature type="binding site" evidence="7">
    <location>
        <position position="152"/>
    </location>
    <ligand>
        <name>beta-D-fructose 1,6-bisphosphate</name>
        <dbReference type="ChEBI" id="CHEBI:32966"/>
        <note>allosteric activator</note>
    </ligand>
</feature>
<dbReference type="InterPro" id="IPR011304">
    <property type="entry name" value="L-lactate_DH"/>
</dbReference>
<dbReference type="InterPro" id="IPR036291">
    <property type="entry name" value="NAD(P)-bd_dom_sf"/>
</dbReference>
<dbReference type="Gene3D" id="3.40.50.720">
    <property type="entry name" value="NAD(P)-binding Rossmann-like Domain"/>
    <property type="match status" value="1"/>
</dbReference>
<dbReference type="FunFam" id="3.40.50.720:FF:000018">
    <property type="entry name" value="Malate dehydrogenase"/>
    <property type="match status" value="1"/>
</dbReference>
<feature type="binding site" evidence="10">
    <location>
        <begin position="9"/>
        <end position="14"/>
    </location>
    <ligand>
        <name>NAD(+)</name>
        <dbReference type="ChEBI" id="CHEBI:57540"/>
    </ligand>
</feature>
<comment type="subunit">
    <text evidence="7">Homotetramer.</text>
</comment>
<comment type="caution">
    <text evidence="7">Lacks conserved residue(s) required for the propagation of feature annotation.</text>
</comment>
<evidence type="ECO:0000256" key="8">
    <source>
        <dbReference type="PIRSR" id="PIRSR000102-1"/>
    </source>
</evidence>
<dbReference type="EC" id="1.1.1.27" evidence="3 7"/>
<feature type="binding site" evidence="10">
    <location>
        <position position="94"/>
    </location>
    <ligand>
        <name>NAD(+)</name>
        <dbReference type="ChEBI" id="CHEBI:57540"/>
    </ligand>
</feature>
<dbReference type="EMBL" id="JALEMU010000092">
    <property type="protein sequence ID" value="MCI5755809.1"/>
    <property type="molecule type" value="Genomic_DNA"/>
</dbReference>
<comment type="subcellular location">
    <subcellularLocation>
        <location evidence="7">Cytoplasm</location>
    </subcellularLocation>
</comment>
<feature type="binding site" evidence="7 10">
    <location>
        <begin position="117"/>
        <end position="119"/>
    </location>
    <ligand>
        <name>NAD(+)</name>
        <dbReference type="ChEBI" id="CHEBI:57540"/>
    </ligand>
</feature>
<dbReference type="Proteomes" id="UP000017938">
    <property type="component" value="Unassembled WGS sequence"/>
</dbReference>
<feature type="binding site" evidence="7">
    <location>
        <begin position="119"/>
        <end position="122"/>
    </location>
    <ligand>
        <name>substrate</name>
    </ligand>
</feature>
<dbReference type="UniPathway" id="UPA00554">
    <property type="reaction ID" value="UER00611"/>
</dbReference>
<feature type="active site" description="Proton acceptor" evidence="7 8">
    <location>
        <position position="174"/>
    </location>
</feature>
<dbReference type="GO" id="GO:0005737">
    <property type="term" value="C:cytoplasm"/>
    <property type="evidence" value="ECO:0007669"/>
    <property type="project" value="UniProtKB-SubCell"/>
</dbReference>
<feature type="binding site" evidence="7">
    <location>
        <position position="39"/>
    </location>
    <ligand>
        <name>NAD(+)</name>
        <dbReference type="ChEBI" id="CHEBI:57540"/>
    </ligand>
</feature>
<dbReference type="SUPFAM" id="SSF56327">
    <property type="entry name" value="LDH C-terminal domain-like"/>
    <property type="match status" value="1"/>
</dbReference>
<evidence type="ECO:0000256" key="6">
    <source>
        <dbReference type="ARBA" id="ARBA00049258"/>
    </source>
</evidence>
<dbReference type="GO" id="GO:0006096">
    <property type="term" value="P:glycolytic process"/>
    <property type="evidence" value="ECO:0007669"/>
    <property type="project" value="UniProtKB-UniRule"/>
</dbReference>
<sequence>MGRKVAIIGAGNVGATVAYTLAVSGNASEIVMIDINQKKAFGEAMDIRQGAPYIAPVDIYSGDYSDARGADIVVVTSGIARRPGQSRLDLAQTNVDITKSIIPQITAVAPNAVYIIVSNPVDILTYTFCKHSGLSEKQIIGTGTILDTARLRSRLAENFHINMQNVHGCVLGEHGDSSFIPWSLVTISGTPVDDYARAKGLDIEGCGFNHEEIETYVKRSGATIIDAKGATYYAVSLSTNHICGCIFRGIDTALPVSTMMNGEYGISDVCLSSLSIIGKGGVNGKLISPMTEEEIMKLRASADTLRGVIASLKI</sequence>
<accession>R6TAG9</accession>
<proteinExistence type="inferred from homology"/>
<keyword evidence="7" id="KW-0021">Allosteric enzyme</keyword>
<dbReference type="PANTHER" id="PTHR43128:SF16">
    <property type="entry name" value="L-LACTATE DEHYDROGENASE"/>
    <property type="match status" value="1"/>
</dbReference>
<dbReference type="NCBIfam" id="TIGR01771">
    <property type="entry name" value="L-LDH-NAD"/>
    <property type="match status" value="1"/>
</dbReference>